<gene>
    <name evidence="1" type="ORF">GUITHDRAFT_100857</name>
</gene>
<dbReference type="GeneID" id="17310364"/>
<evidence type="ECO:0000313" key="2">
    <source>
        <dbReference type="EnsemblProtists" id="EKX53894"/>
    </source>
</evidence>
<name>L1K023_GUITC</name>
<dbReference type="RefSeq" id="XP_005840874.1">
    <property type="nucleotide sequence ID" value="XM_005840817.1"/>
</dbReference>
<dbReference type="EMBL" id="JH992969">
    <property type="protein sequence ID" value="EKX53894.1"/>
    <property type="molecule type" value="Genomic_DNA"/>
</dbReference>
<reference evidence="1 3" key="1">
    <citation type="journal article" date="2012" name="Nature">
        <title>Algal genomes reveal evolutionary mosaicism and the fate of nucleomorphs.</title>
        <authorList>
            <consortium name="DOE Joint Genome Institute"/>
            <person name="Curtis B.A."/>
            <person name="Tanifuji G."/>
            <person name="Burki F."/>
            <person name="Gruber A."/>
            <person name="Irimia M."/>
            <person name="Maruyama S."/>
            <person name="Arias M.C."/>
            <person name="Ball S.G."/>
            <person name="Gile G.H."/>
            <person name="Hirakawa Y."/>
            <person name="Hopkins J.F."/>
            <person name="Kuo A."/>
            <person name="Rensing S.A."/>
            <person name="Schmutz J."/>
            <person name="Symeonidi A."/>
            <person name="Elias M."/>
            <person name="Eveleigh R.J."/>
            <person name="Herman E.K."/>
            <person name="Klute M.J."/>
            <person name="Nakayama T."/>
            <person name="Obornik M."/>
            <person name="Reyes-Prieto A."/>
            <person name="Armbrust E.V."/>
            <person name="Aves S.J."/>
            <person name="Beiko R.G."/>
            <person name="Coutinho P."/>
            <person name="Dacks J.B."/>
            <person name="Durnford D.G."/>
            <person name="Fast N.M."/>
            <person name="Green B.R."/>
            <person name="Grisdale C.J."/>
            <person name="Hempel F."/>
            <person name="Henrissat B."/>
            <person name="Hoppner M.P."/>
            <person name="Ishida K."/>
            <person name="Kim E."/>
            <person name="Koreny L."/>
            <person name="Kroth P.G."/>
            <person name="Liu Y."/>
            <person name="Malik S.B."/>
            <person name="Maier U.G."/>
            <person name="McRose D."/>
            <person name="Mock T."/>
            <person name="Neilson J.A."/>
            <person name="Onodera N.T."/>
            <person name="Poole A.M."/>
            <person name="Pritham E.J."/>
            <person name="Richards T.A."/>
            <person name="Rocap G."/>
            <person name="Roy S.W."/>
            <person name="Sarai C."/>
            <person name="Schaack S."/>
            <person name="Shirato S."/>
            <person name="Slamovits C.H."/>
            <person name="Spencer D.F."/>
            <person name="Suzuki S."/>
            <person name="Worden A.Z."/>
            <person name="Zauner S."/>
            <person name="Barry K."/>
            <person name="Bell C."/>
            <person name="Bharti A.K."/>
            <person name="Crow J.A."/>
            <person name="Grimwood J."/>
            <person name="Kramer R."/>
            <person name="Lindquist E."/>
            <person name="Lucas S."/>
            <person name="Salamov A."/>
            <person name="McFadden G.I."/>
            <person name="Lane C.E."/>
            <person name="Keeling P.J."/>
            <person name="Gray M.W."/>
            <person name="Grigoriev I.V."/>
            <person name="Archibald J.M."/>
        </authorList>
    </citation>
    <scope>NUCLEOTIDE SEQUENCE</scope>
    <source>
        <strain evidence="1 3">CCMP2712</strain>
    </source>
</reference>
<dbReference type="KEGG" id="gtt:GUITHDRAFT_100857"/>
<dbReference type="Pfam" id="PF19114">
    <property type="entry name" value="EsV_1_7_cys"/>
    <property type="match status" value="2"/>
</dbReference>
<dbReference type="InterPro" id="IPR043822">
    <property type="entry name" value="EsV_1_7_cys"/>
</dbReference>
<evidence type="ECO:0000313" key="3">
    <source>
        <dbReference type="Proteomes" id="UP000011087"/>
    </source>
</evidence>
<reference evidence="2" key="3">
    <citation type="submission" date="2015-06" db="UniProtKB">
        <authorList>
            <consortium name="EnsemblProtists"/>
        </authorList>
    </citation>
    <scope>IDENTIFICATION</scope>
</reference>
<accession>L1K023</accession>
<evidence type="ECO:0000313" key="1">
    <source>
        <dbReference type="EMBL" id="EKX53894.1"/>
    </source>
</evidence>
<dbReference type="Proteomes" id="UP000011087">
    <property type="component" value="Unassembled WGS sequence"/>
</dbReference>
<dbReference type="SMART" id="SM01425">
    <property type="entry name" value="EsV_1_7"/>
    <property type="match status" value="2"/>
</dbReference>
<dbReference type="HOGENOM" id="CLU_2517359_0_0_1"/>
<reference evidence="3" key="2">
    <citation type="submission" date="2012-11" db="EMBL/GenBank/DDBJ databases">
        <authorList>
            <person name="Kuo A."/>
            <person name="Curtis B.A."/>
            <person name="Tanifuji G."/>
            <person name="Burki F."/>
            <person name="Gruber A."/>
            <person name="Irimia M."/>
            <person name="Maruyama S."/>
            <person name="Arias M.C."/>
            <person name="Ball S.G."/>
            <person name="Gile G.H."/>
            <person name="Hirakawa Y."/>
            <person name="Hopkins J.F."/>
            <person name="Rensing S.A."/>
            <person name="Schmutz J."/>
            <person name="Symeonidi A."/>
            <person name="Elias M."/>
            <person name="Eveleigh R.J."/>
            <person name="Herman E.K."/>
            <person name="Klute M.J."/>
            <person name="Nakayama T."/>
            <person name="Obornik M."/>
            <person name="Reyes-Prieto A."/>
            <person name="Armbrust E.V."/>
            <person name="Aves S.J."/>
            <person name="Beiko R.G."/>
            <person name="Coutinho P."/>
            <person name="Dacks J.B."/>
            <person name="Durnford D.G."/>
            <person name="Fast N.M."/>
            <person name="Green B.R."/>
            <person name="Grisdale C."/>
            <person name="Hempe F."/>
            <person name="Henrissat B."/>
            <person name="Hoppner M.P."/>
            <person name="Ishida K.-I."/>
            <person name="Kim E."/>
            <person name="Koreny L."/>
            <person name="Kroth P.G."/>
            <person name="Liu Y."/>
            <person name="Malik S.-B."/>
            <person name="Maier U.G."/>
            <person name="McRose D."/>
            <person name="Mock T."/>
            <person name="Neilson J.A."/>
            <person name="Onodera N.T."/>
            <person name="Poole A.M."/>
            <person name="Pritham E.J."/>
            <person name="Richards T.A."/>
            <person name="Rocap G."/>
            <person name="Roy S.W."/>
            <person name="Sarai C."/>
            <person name="Schaack S."/>
            <person name="Shirato S."/>
            <person name="Slamovits C.H."/>
            <person name="Spencer D.F."/>
            <person name="Suzuki S."/>
            <person name="Worden A.Z."/>
            <person name="Zauner S."/>
            <person name="Barry K."/>
            <person name="Bell C."/>
            <person name="Bharti A.K."/>
            <person name="Crow J.A."/>
            <person name="Grimwood J."/>
            <person name="Kramer R."/>
            <person name="Lindquist E."/>
            <person name="Lucas S."/>
            <person name="Salamov A."/>
            <person name="McFadden G.I."/>
            <person name="Lane C.E."/>
            <person name="Keeling P.J."/>
            <person name="Gray M.W."/>
            <person name="Grigoriev I.V."/>
            <person name="Archibald J.M."/>
        </authorList>
    </citation>
    <scope>NUCLEOTIDE SEQUENCE</scope>
    <source>
        <strain evidence="3">CCMP2712</strain>
    </source>
</reference>
<proteinExistence type="predicted"/>
<sequence>MDIACRQLIAKSTSMPMRSTWVFCAKHKPIDFHDLNSKRCKFPLGCDRLANYGNPAEGLARFCASHRSWGDVHLKVCRKVRSKKE</sequence>
<dbReference type="AlphaFoldDB" id="L1K023"/>
<dbReference type="PaxDb" id="55529-EKX53894"/>
<organism evidence="1">
    <name type="scientific">Guillardia theta (strain CCMP2712)</name>
    <name type="common">Cryptophyte</name>
    <dbReference type="NCBI Taxonomy" id="905079"/>
    <lineage>
        <taxon>Eukaryota</taxon>
        <taxon>Cryptophyceae</taxon>
        <taxon>Pyrenomonadales</taxon>
        <taxon>Geminigeraceae</taxon>
        <taxon>Guillardia</taxon>
    </lineage>
</organism>
<keyword evidence="3" id="KW-1185">Reference proteome</keyword>
<dbReference type="EnsemblProtists" id="EKX53894">
    <property type="protein sequence ID" value="EKX53894"/>
    <property type="gene ID" value="GUITHDRAFT_100857"/>
</dbReference>
<protein>
    <submittedName>
        <fullName evidence="1 2">Uncharacterized protein</fullName>
    </submittedName>
</protein>